<evidence type="ECO:0000313" key="8">
    <source>
        <dbReference type="Proteomes" id="UP000515663"/>
    </source>
</evidence>
<dbReference type="GO" id="GO:0005886">
    <property type="term" value="C:plasma membrane"/>
    <property type="evidence" value="ECO:0007669"/>
    <property type="project" value="UniProtKB-SubCell"/>
</dbReference>
<dbReference type="RefSeq" id="WP_219850207.1">
    <property type="nucleotide sequence ID" value="NZ_CP059491.1"/>
</dbReference>
<gene>
    <name evidence="7" type="ORF">H1R19_22410</name>
</gene>
<keyword evidence="4 5" id="KW-0472">Membrane</keyword>
<evidence type="ECO:0000256" key="5">
    <source>
        <dbReference type="SAM" id="Phobius"/>
    </source>
</evidence>
<comment type="subcellular location">
    <subcellularLocation>
        <location evidence="1">Cell membrane</location>
        <topology evidence="1">Multi-pass membrane protein</topology>
    </subcellularLocation>
</comment>
<feature type="transmembrane region" description="Helical" evidence="5">
    <location>
        <begin position="168"/>
        <end position="188"/>
    </location>
</feature>
<feature type="transmembrane region" description="Helical" evidence="5">
    <location>
        <begin position="259"/>
        <end position="281"/>
    </location>
</feature>
<feature type="transmembrane region" description="Helical" evidence="5">
    <location>
        <begin position="316"/>
        <end position="337"/>
    </location>
</feature>
<sequence length="418" mass="43647">MITSPYAGPRPWIVWGVGMFSYVVAVLDRTTFGVSGVQATERFGVSASVLSTFVLVQVIVYSGAQVPAGVLLDRFGSRLMIVTGGTLMACGQVLLAVTTELGHALTARVLVGLGDAFMFIAVISLVPRWFAPRRIPIVTQLTGIGGQLGQVLSAVPFLAILEARGWATAYLSAAAVGLVAVALAAAFIRNQPPGVSCGTVGPIAHQKRALIGPIRAVWRSAGTRLAFFTHMGTQFSMNTFSLMWGLPYLILGQGLSSQLAGALMSFSVVVMVVSAPLVGAVTSRYPNRRVQMALGYVAGLIATWAGVLVLPTAAPLWVLVILMTVIGLGGPASIIALDIVRTSTQPANLGTAQAITNLGGYLGSLALLQGMGMAINAAGGYSFDSFRIAWSMQAVLWIVALVGIALSARAFRAETRAL</sequence>
<evidence type="ECO:0000256" key="2">
    <source>
        <dbReference type="ARBA" id="ARBA00022692"/>
    </source>
</evidence>
<keyword evidence="8" id="KW-1185">Reference proteome</keyword>
<dbReference type="SUPFAM" id="SSF103473">
    <property type="entry name" value="MFS general substrate transporter"/>
    <property type="match status" value="1"/>
</dbReference>
<dbReference type="PROSITE" id="PS50850">
    <property type="entry name" value="MFS"/>
    <property type="match status" value="1"/>
</dbReference>
<dbReference type="Pfam" id="PF07690">
    <property type="entry name" value="MFS_1"/>
    <property type="match status" value="1"/>
</dbReference>
<feature type="transmembrane region" description="Helical" evidence="5">
    <location>
        <begin position="75"/>
        <end position="97"/>
    </location>
</feature>
<evidence type="ECO:0000259" key="6">
    <source>
        <dbReference type="PROSITE" id="PS50850"/>
    </source>
</evidence>
<dbReference type="PANTHER" id="PTHR11360:SF284">
    <property type="entry name" value="EG:103B4.3 PROTEIN-RELATED"/>
    <property type="match status" value="1"/>
</dbReference>
<dbReference type="CDD" id="cd06174">
    <property type="entry name" value="MFS"/>
    <property type="match status" value="1"/>
</dbReference>
<feature type="transmembrane region" description="Helical" evidence="5">
    <location>
        <begin position="293"/>
        <end position="310"/>
    </location>
</feature>
<evidence type="ECO:0000256" key="3">
    <source>
        <dbReference type="ARBA" id="ARBA00022989"/>
    </source>
</evidence>
<dbReference type="InterPro" id="IPR020846">
    <property type="entry name" value="MFS_dom"/>
</dbReference>
<feature type="domain" description="Major facilitator superfamily (MFS) profile" evidence="6">
    <location>
        <begin position="14"/>
        <end position="412"/>
    </location>
</feature>
<reference evidence="8" key="1">
    <citation type="submission" date="2020-07" db="EMBL/GenBank/DDBJ databases">
        <title>novel species isolated from the respiratory tract of Marmot.</title>
        <authorList>
            <person name="Zhang G."/>
        </authorList>
    </citation>
    <scope>NUCLEOTIDE SEQUENCE [LARGE SCALE GENOMIC DNA]</scope>
    <source>
        <strain evidence="8">686</strain>
    </source>
</reference>
<dbReference type="Proteomes" id="UP000515663">
    <property type="component" value="Chromosome"/>
</dbReference>
<accession>A0A7D7R2E5</accession>
<dbReference type="InterPro" id="IPR011701">
    <property type="entry name" value="MFS"/>
</dbReference>
<keyword evidence="2 5" id="KW-0812">Transmembrane</keyword>
<dbReference type="InterPro" id="IPR036259">
    <property type="entry name" value="MFS_trans_sf"/>
</dbReference>
<dbReference type="Gene3D" id="1.20.1250.20">
    <property type="entry name" value="MFS general substrate transporter like domains"/>
    <property type="match status" value="2"/>
</dbReference>
<proteinExistence type="predicted"/>
<dbReference type="InterPro" id="IPR050327">
    <property type="entry name" value="Proton-linked_MCT"/>
</dbReference>
<feature type="transmembrane region" description="Helical" evidence="5">
    <location>
        <begin position="358"/>
        <end position="378"/>
    </location>
</feature>
<dbReference type="GO" id="GO:0022857">
    <property type="term" value="F:transmembrane transporter activity"/>
    <property type="evidence" value="ECO:0007669"/>
    <property type="project" value="InterPro"/>
</dbReference>
<feature type="transmembrane region" description="Helical" evidence="5">
    <location>
        <begin position="109"/>
        <end position="131"/>
    </location>
</feature>
<evidence type="ECO:0000256" key="4">
    <source>
        <dbReference type="ARBA" id="ARBA00023136"/>
    </source>
</evidence>
<dbReference type="EMBL" id="CP059491">
    <property type="protein sequence ID" value="QMT01527.1"/>
    <property type="molecule type" value="Genomic_DNA"/>
</dbReference>
<feature type="transmembrane region" description="Helical" evidence="5">
    <location>
        <begin position="43"/>
        <end position="63"/>
    </location>
</feature>
<organism evidence="7 8">
    <name type="scientific">Gordonia jinghuaiqii</name>
    <dbReference type="NCBI Taxonomy" id="2758710"/>
    <lineage>
        <taxon>Bacteria</taxon>
        <taxon>Bacillati</taxon>
        <taxon>Actinomycetota</taxon>
        <taxon>Actinomycetes</taxon>
        <taxon>Mycobacteriales</taxon>
        <taxon>Gordoniaceae</taxon>
        <taxon>Gordonia</taxon>
    </lineage>
</organism>
<evidence type="ECO:0000256" key="1">
    <source>
        <dbReference type="ARBA" id="ARBA00004651"/>
    </source>
</evidence>
<feature type="transmembrane region" description="Helical" evidence="5">
    <location>
        <begin position="12"/>
        <end position="31"/>
    </location>
</feature>
<dbReference type="KEGG" id="gji:H1R19_22410"/>
<keyword evidence="3 5" id="KW-1133">Transmembrane helix</keyword>
<name>A0A7D7R2E5_9ACTN</name>
<protein>
    <submittedName>
        <fullName evidence="7">MFS transporter</fullName>
    </submittedName>
</protein>
<feature type="transmembrane region" description="Helical" evidence="5">
    <location>
        <begin position="390"/>
        <end position="411"/>
    </location>
</feature>
<evidence type="ECO:0000313" key="7">
    <source>
        <dbReference type="EMBL" id="QMT01527.1"/>
    </source>
</evidence>
<dbReference type="AlphaFoldDB" id="A0A7D7R2E5"/>
<dbReference type="PANTHER" id="PTHR11360">
    <property type="entry name" value="MONOCARBOXYLATE TRANSPORTER"/>
    <property type="match status" value="1"/>
</dbReference>